<gene>
    <name evidence="2" type="ORF">BP00DRAFT_499220</name>
</gene>
<dbReference type="PANTHER" id="PTHR38795:SF1">
    <property type="entry name" value="DUF6604 DOMAIN-CONTAINING PROTEIN"/>
    <property type="match status" value="1"/>
</dbReference>
<keyword evidence="3" id="KW-1185">Reference proteome</keyword>
<organism evidence="2 3">
    <name type="scientific">Aspergillus indologenus CBS 114.80</name>
    <dbReference type="NCBI Taxonomy" id="1450541"/>
    <lineage>
        <taxon>Eukaryota</taxon>
        <taxon>Fungi</taxon>
        <taxon>Dikarya</taxon>
        <taxon>Ascomycota</taxon>
        <taxon>Pezizomycotina</taxon>
        <taxon>Eurotiomycetes</taxon>
        <taxon>Eurotiomycetidae</taxon>
        <taxon>Eurotiales</taxon>
        <taxon>Aspergillaceae</taxon>
        <taxon>Aspergillus</taxon>
        <taxon>Aspergillus subgen. Circumdati</taxon>
    </lineage>
</organism>
<dbReference type="PANTHER" id="PTHR38795">
    <property type="entry name" value="DUF6604 DOMAIN-CONTAINING PROTEIN"/>
    <property type="match status" value="1"/>
</dbReference>
<dbReference type="Pfam" id="PF20253">
    <property type="entry name" value="DUF6604"/>
    <property type="match status" value="1"/>
</dbReference>
<proteinExistence type="predicted"/>
<dbReference type="EMBL" id="KZ825626">
    <property type="protein sequence ID" value="PYI25790.1"/>
    <property type="molecule type" value="Genomic_DNA"/>
</dbReference>
<dbReference type="Proteomes" id="UP000248817">
    <property type="component" value="Unassembled WGS sequence"/>
</dbReference>
<feature type="domain" description="DUF6604" evidence="1">
    <location>
        <begin position="12"/>
        <end position="242"/>
    </location>
</feature>
<evidence type="ECO:0000313" key="2">
    <source>
        <dbReference type="EMBL" id="PYI25790.1"/>
    </source>
</evidence>
<protein>
    <recommendedName>
        <fullName evidence="1">DUF6604 domain-containing protein</fullName>
    </recommendedName>
</protein>
<name>A0A2V5IBA3_9EURO</name>
<reference evidence="2 3" key="1">
    <citation type="submission" date="2018-02" db="EMBL/GenBank/DDBJ databases">
        <title>The genomes of Aspergillus section Nigri reveals drivers in fungal speciation.</title>
        <authorList>
            <consortium name="DOE Joint Genome Institute"/>
            <person name="Vesth T.C."/>
            <person name="Nybo J."/>
            <person name="Theobald S."/>
            <person name="Brandl J."/>
            <person name="Frisvad J.C."/>
            <person name="Nielsen K.F."/>
            <person name="Lyhne E.K."/>
            <person name="Kogle M.E."/>
            <person name="Kuo A."/>
            <person name="Riley R."/>
            <person name="Clum A."/>
            <person name="Nolan M."/>
            <person name="Lipzen A."/>
            <person name="Salamov A."/>
            <person name="Henrissat B."/>
            <person name="Wiebenga A."/>
            <person name="De vries R.P."/>
            <person name="Grigoriev I.V."/>
            <person name="Mortensen U.H."/>
            <person name="Andersen M.R."/>
            <person name="Baker S.E."/>
        </authorList>
    </citation>
    <scope>NUCLEOTIDE SEQUENCE [LARGE SCALE GENOMIC DNA]</scope>
    <source>
        <strain evidence="2 3">CBS 114.80</strain>
    </source>
</reference>
<sequence length="749" mass="85457">MSVPTHISQYTQYKQDTNDVAAWLLTAHPDFKQPKGPGRLKGRARRAAREEAEAERATKIVVTRHVKEVPRLVALKLRRSIVRRRYQQRYYEHGDGDADSNASHAHFISVLEDVEKVLMPLLPKEFQRKARQGAAEDDAEAAALINRFEALTVEEVADEAPDSHAAAGSSETSPIVAVNCKIAEDEINTPSPIFGLELLLEDLWMVTHHVRESWQAYREGRMSLEAAAVATETTHHLFYTTECELRGAGGLDNCPGGWPSAMYKIHAARQEAQEKCETQGNNSGFLEFLEDLINIWEALLGLLHVRRSMDMSDLLHAQLPTFDWARDDRHLLQRLLLDEAIVQTRIFAATPKANTLPGVDKFGLYLYHACEDNSISLTTVYLSVFYLEMRLAMGSESGKAWPELRTFLETTRPDVIQAAQRYGHLASRGWMSSNVLHCLRGWLQQAEVVTDDSGADSPLISAQSTSQDRAPSHRRIPWFSSNPWLCGRLLVIYKTLAYEFGHFWSNHAPTPLVVCHLYNAAKKEKVLPEGWSWPGVESLLDTYPEMFFSHQRPRGWFNYSLSVMKALGGGIQTVRREGRRYAGRNARRAARADPGRDSVNLDKRWKFPQRILTLTTMKSRWLKGQDQWTADEITHIMQQSVLCRKFVKSTIRRGAEPKLSMLDALRRMRRCINAELAVLKDENWIRYHNLGWDICTRIWTEIREVREDAIELGHSEEVRFLIVHTLFETKDRNLLQEAARIMQAVVSGV</sequence>
<accession>A0A2V5IBA3</accession>
<evidence type="ECO:0000313" key="3">
    <source>
        <dbReference type="Proteomes" id="UP000248817"/>
    </source>
</evidence>
<evidence type="ECO:0000259" key="1">
    <source>
        <dbReference type="Pfam" id="PF20253"/>
    </source>
</evidence>
<dbReference type="AlphaFoldDB" id="A0A2V5IBA3"/>
<dbReference type="InterPro" id="IPR046539">
    <property type="entry name" value="DUF6604"/>
</dbReference>